<dbReference type="AlphaFoldDB" id="W8B0N1"/>
<protein>
    <submittedName>
        <fullName evidence="3">(Mediterranean fruit fly) hypothetical protein</fullName>
    </submittedName>
    <submittedName>
        <fullName evidence="4">Dual specificity protein phosphatase 19</fullName>
    </submittedName>
</protein>
<dbReference type="PROSITE" id="PS50056">
    <property type="entry name" value="TYR_PHOSPHATASE_2"/>
    <property type="match status" value="1"/>
</dbReference>
<dbReference type="InterPro" id="IPR000387">
    <property type="entry name" value="Tyr_Pase_dom"/>
</dbReference>
<reference evidence="4" key="2">
    <citation type="journal article" date="2014" name="BMC Genomics">
        <title>A genomic perspective to assessing quality of mass-reared SIT flies used in Mediterranean fruit fly (Ceratitis capitata) eradication in California.</title>
        <authorList>
            <person name="Calla B."/>
            <person name="Hall B."/>
            <person name="Hou S."/>
            <person name="Geib S.M."/>
        </authorList>
    </citation>
    <scope>NUCLEOTIDE SEQUENCE</scope>
</reference>
<accession>W8B0N1</accession>
<dbReference type="EMBL" id="GAMC01011905">
    <property type="protein sequence ID" value="JAB94650.1"/>
    <property type="molecule type" value="mRNA"/>
</dbReference>
<dbReference type="PANTHER" id="PTHR46377">
    <property type="entry name" value="DUAL SPECIFICITY PROTEIN PHOSPHATASE 19"/>
    <property type="match status" value="1"/>
</dbReference>
<dbReference type="EMBL" id="CAJHJT010000034">
    <property type="protein sequence ID" value="CAD7002647.1"/>
    <property type="molecule type" value="Genomic_DNA"/>
</dbReference>
<reference evidence="3" key="3">
    <citation type="submission" date="2020-11" db="EMBL/GenBank/DDBJ databases">
        <authorList>
            <person name="Whitehead M."/>
        </authorList>
    </citation>
    <scope>NUCLEOTIDE SEQUENCE</scope>
    <source>
        <strain evidence="3">EGII</strain>
    </source>
</reference>
<sequence length="199" mass="21767">MSFLQQLQTKRTALKATTTIVTTASGKRFIETSASTSTPLQILEEQSYGFVVDTKPDTVPACILNDFLYLGSQDAVNCDNINAYKLTHILSVGIETPHLANEQVQTKFLPCLDLPETPLNAIAIPTANAFINEVRRGAGRVLIHCNAGVSRAASIVIAYLILELRMTFDDAYGLVKSKRPCIQPNVGFIKQLKKLSIAE</sequence>
<evidence type="ECO:0000259" key="1">
    <source>
        <dbReference type="PROSITE" id="PS50054"/>
    </source>
</evidence>
<evidence type="ECO:0000259" key="2">
    <source>
        <dbReference type="PROSITE" id="PS50056"/>
    </source>
</evidence>
<name>W8B0N1_CERCA</name>
<dbReference type="InterPro" id="IPR000340">
    <property type="entry name" value="Dual-sp_phosphatase_cat-dom"/>
</dbReference>
<dbReference type="Gene3D" id="3.90.190.10">
    <property type="entry name" value="Protein tyrosine phosphatase superfamily"/>
    <property type="match status" value="1"/>
</dbReference>
<dbReference type="Proteomes" id="UP000606786">
    <property type="component" value="Unassembled WGS sequence"/>
</dbReference>
<dbReference type="CDD" id="cd14498">
    <property type="entry name" value="DSP"/>
    <property type="match status" value="1"/>
</dbReference>
<evidence type="ECO:0000313" key="3">
    <source>
        <dbReference type="EMBL" id="CAD7002647.1"/>
    </source>
</evidence>
<dbReference type="GO" id="GO:0008579">
    <property type="term" value="F:JUN kinase phosphatase activity"/>
    <property type="evidence" value="ECO:0007669"/>
    <property type="project" value="TreeGrafter"/>
</dbReference>
<keyword evidence="5" id="KW-1185">Reference proteome</keyword>
<feature type="domain" description="Tyrosine specific protein phosphatases" evidence="2">
    <location>
        <begin position="128"/>
        <end position="180"/>
    </location>
</feature>
<dbReference type="InterPro" id="IPR029021">
    <property type="entry name" value="Prot-tyrosine_phosphatase-like"/>
</dbReference>
<dbReference type="InterPro" id="IPR020422">
    <property type="entry name" value="TYR_PHOSPHATASE_DUAL_dom"/>
</dbReference>
<dbReference type="OrthoDB" id="10252009at2759"/>
<evidence type="ECO:0000313" key="5">
    <source>
        <dbReference type="Proteomes" id="UP000606786"/>
    </source>
</evidence>
<dbReference type="PROSITE" id="PS50054">
    <property type="entry name" value="TYR_PHOSPHATASE_DUAL"/>
    <property type="match status" value="1"/>
</dbReference>
<feature type="domain" description="Tyrosine-protein phosphatase" evidence="1">
    <location>
        <begin position="59"/>
        <end position="199"/>
    </location>
</feature>
<reference evidence="4" key="1">
    <citation type="submission" date="2013-07" db="EMBL/GenBank/DDBJ databases">
        <authorList>
            <person name="Geib S."/>
        </authorList>
    </citation>
    <scope>NUCLEOTIDE SEQUENCE</scope>
</reference>
<dbReference type="SUPFAM" id="SSF52799">
    <property type="entry name" value="(Phosphotyrosine protein) phosphatases II"/>
    <property type="match status" value="1"/>
</dbReference>
<organism evidence="4">
    <name type="scientific">Ceratitis capitata</name>
    <name type="common">Mediterranean fruit fly</name>
    <name type="synonym">Tephritis capitata</name>
    <dbReference type="NCBI Taxonomy" id="7213"/>
    <lineage>
        <taxon>Eukaryota</taxon>
        <taxon>Metazoa</taxon>
        <taxon>Ecdysozoa</taxon>
        <taxon>Arthropoda</taxon>
        <taxon>Hexapoda</taxon>
        <taxon>Insecta</taxon>
        <taxon>Pterygota</taxon>
        <taxon>Neoptera</taxon>
        <taxon>Endopterygota</taxon>
        <taxon>Diptera</taxon>
        <taxon>Brachycera</taxon>
        <taxon>Muscomorpha</taxon>
        <taxon>Tephritoidea</taxon>
        <taxon>Tephritidae</taxon>
        <taxon>Ceratitis</taxon>
        <taxon>Ceratitis</taxon>
    </lineage>
</organism>
<dbReference type="GO" id="GO:0005737">
    <property type="term" value="C:cytoplasm"/>
    <property type="evidence" value="ECO:0007669"/>
    <property type="project" value="TreeGrafter"/>
</dbReference>
<gene>
    <name evidence="4" type="primary">DUS19</name>
    <name evidence="3" type="ORF">CCAP1982_LOCUS11130</name>
</gene>
<dbReference type="SMART" id="SM00195">
    <property type="entry name" value="DSPc"/>
    <property type="match status" value="1"/>
</dbReference>
<proteinExistence type="evidence at transcript level"/>
<dbReference type="PANTHER" id="PTHR46377:SF1">
    <property type="entry name" value="DUAL SPECIFICITY PROTEIN PHOSPHATASE 19"/>
    <property type="match status" value="1"/>
</dbReference>
<dbReference type="Pfam" id="PF00782">
    <property type="entry name" value="DSPc"/>
    <property type="match status" value="1"/>
</dbReference>
<evidence type="ECO:0000313" key="4">
    <source>
        <dbReference type="EMBL" id="JAB94650.1"/>
    </source>
</evidence>